<evidence type="ECO:0000256" key="7">
    <source>
        <dbReference type="ARBA" id="ARBA00023136"/>
    </source>
</evidence>
<dbReference type="RefSeq" id="WP_135711046.1">
    <property type="nucleotide sequence ID" value="NZ_CABFKI010000017.1"/>
</dbReference>
<evidence type="ECO:0000259" key="10">
    <source>
        <dbReference type="PROSITE" id="PS50850"/>
    </source>
</evidence>
<feature type="transmembrane region" description="Helical" evidence="9">
    <location>
        <begin position="86"/>
        <end position="104"/>
    </location>
</feature>
<dbReference type="SUPFAM" id="SSF103473">
    <property type="entry name" value="MFS general substrate transporter"/>
    <property type="match status" value="1"/>
</dbReference>
<feature type="transmembrane region" description="Helical" evidence="9">
    <location>
        <begin position="110"/>
        <end position="132"/>
    </location>
</feature>
<evidence type="ECO:0000256" key="4">
    <source>
        <dbReference type="ARBA" id="ARBA00022475"/>
    </source>
</evidence>
<dbReference type="EMBL" id="CABFKI010000017">
    <property type="protein sequence ID" value="VTU09557.1"/>
    <property type="molecule type" value="Genomic_DNA"/>
</dbReference>
<accession>A0ABY6TMR3</accession>
<dbReference type="InterPro" id="IPR047984">
    <property type="entry name" value="XylE-like"/>
</dbReference>
<evidence type="ECO:0000256" key="6">
    <source>
        <dbReference type="ARBA" id="ARBA00022989"/>
    </source>
</evidence>
<dbReference type="InterPro" id="IPR005829">
    <property type="entry name" value="Sugar_transporter_CS"/>
</dbReference>
<evidence type="ECO:0000256" key="2">
    <source>
        <dbReference type="ARBA" id="ARBA00010992"/>
    </source>
</evidence>
<keyword evidence="4" id="KW-1003">Cell membrane</keyword>
<dbReference type="PANTHER" id="PTHR48020">
    <property type="entry name" value="PROTON MYO-INOSITOL COTRANSPORTER"/>
    <property type="match status" value="1"/>
</dbReference>
<dbReference type="CDD" id="cd17359">
    <property type="entry name" value="MFS_XylE_like"/>
    <property type="match status" value="1"/>
</dbReference>
<dbReference type="GeneID" id="86156423"/>
<feature type="transmembrane region" description="Helical" evidence="9">
    <location>
        <begin position="144"/>
        <end position="162"/>
    </location>
</feature>
<evidence type="ECO:0000313" key="12">
    <source>
        <dbReference type="Proteomes" id="UP000308167"/>
    </source>
</evidence>
<dbReference type="PROSITE" id="PS50850">
    <property type="entry name" value="MFS"/>
    <property type="match status" value="1"/>
</dbReference>
<feature type="transmembrane region" description="Helical" evidence="9">
    <location>
        <begin position="305"/>
        <end position="322"/>
    </location>
</feature>
<proteinExistence type="inferred from homology"/>
<evidence type="ECO:0000256" key="9">
    <source>
        <dbReference type="SAM" id="Phobius"/>
    </source>
</evidence>
<keyword evidence="5 9" id="KW-0812">Transmembrane</keyword>
<comment type="similarity">
    <text evidence="2 8">Belongs to the major facilitator superfamily. Sugar transporter (TC 2.A.1.1) family.</text>
</comment>
<dbReference type="InterPro" id="IPR003663">
    <property type="entry name" value="Sugar/inositol_transpt"/>
</dbReference>
<name>A0ABY6TMR3_9PAST</name>
<feature type="domain" description="Major facilitator superfamily (MFS) profile" evidence="10">
    <location>
        <begin position="20"/>
        <end position="453"/>
    </location>
</feature>
<comment type="subcellular location">
    <subcellularLocation>
        <location evidence="1">Cell membrane</location>
        <topology evidence="1">Multi-pass membrane protein</topology>
    </subcellularLocation>
</comment>
<sequence length="478" mass="52565">MNSIAFRPQKKHNLPYIIRICAVASLGGLLFGYDTSVISGAIDALKIYFQLSPAETGWAVSNVVIGCVIGSLCSGEMARKIGRKKTLIIAALLFTISAIGSAVVESFFWFIVYRMVGGVAVGLAAAISPMYIAEVAPKDYRGTASAMNNFALVFGQIVIFYVNYKIAQGMTEAWLVDVGWRYMIGSEVIPCLLFCLVVGFIPESPRWDAMRGRDDLALATLSKISNPEHAKNLLAEIKASMVNEAGQVSKQKVDFKRPGAIFIIIVACALATFQQLSGVNVMMYYAPTVLKTITGSIEEAMFQTIWIGVAQLVGIGIGAILFDKLGRLPLMKTGAIGAALGLLLTSYAMYTQNTGYLALVGMIFFMIFYAFSWGVGMWVLIGEIFPNYLRAQGLAIAVSFNWIFNFVVSQSFPMMNENPYLLEQFHGAFPMWIFAGCCVIGFIFLIRYVPETKGVSLEKMEPLMLSKLEQRRKQPVYS</sequence>
<dbReference type="PROSITE" id="PS00217">
    <property type="entry name" value="SUGAR_TRANSPORT_2"/>
    <property type="match status" value="1"/>
</dbReference>
<dbReference type="Proteomes" id="UP000308167">
    <property type="component" value="Unassembled WGS sequence"/>
</dbReference>
<dbReference type="InterPro" id="IPR036259">
    <property type="entry name" value="MFS_trans_sf"/>
</dbReference>
<protein>
    <submittedName>
        <fullName evidence="11">D-xylose transporter XylE</fullName>
    </submittedName>
</protein>
<keyword evidence="12" id="KW-1185">Reference proteome</keyword>
<dbReference type="NCBIfam" id="TIGR00879">
    <property type="entry name" value="SP"/>
    <property type="match status" value="1"/>
</dbReference>
<dbReference type="PRINTS" id="PR00171">
    <property type="entry name" value="SUGRTRNSPORT"/>
</dbReference>
<feature type="transmembrane region" description="Helical" evidence="9">
    <location>
        <begin position="393"/>
        <end position="412"/>
    </location>
</feature>
<feature type="transmembrane region" description="Helical" evidence="9">
    <location>
        <begin position="356"/>
        <end position="381"/>
    </location>
</feature>
<dbReference type="Pfam" id="PF00083">
    <property type="entry name" value="Sugar_tr"/>
    <property type="match status" value="1"/>
</dbReference>
<dbReference type="InterPro" id="IPR050814">
    <property type="entry name" value="Myo-inositol_Transporter"/>
</dbReference>
<dbReference type="InterPro" id="IPR005828">
    <property type="entry name" value="MFS_sugar_transport-like"/>
</dbReference>
<keyword evidence="3 8" id="KW-0813">Transport</keyword>
<evidence type="ECO:0000256" key="1">
    <source>
        <dbReference type="ARBA" id="ARBA00004651"/>
    </source>
</evidence>
<gene>
    <name evidence="11" type="primary">xylE</name>
    <name evidence="11" type="ORF">SAMEA1410922_02061</name>
</gene>
<evidence type="ECO:0000313" key="11">
    <source>
        <dbReference type="EMBL" id="VTU09557.1"/>
    </source>
</evidence>
<dbReference type="PANTHER" id="PTHR48020:SF12">
    <property type="entry name" value="PROTON MYO-INOSITOL COTRANSPORTER"/>
    <property type="match status" value="1"/>
</dbReference>
<evidence type="ECO:0000256" key="5">
    <source>
        <dbReference type="ARBA" id="ARBA00022692"/>
    </source>
</evidence>
<organism evidence="11 12">
    <name type="scientific">Actinobacillus porcinus</name>
    <dbReference type="NCBI Taxonomy" id="51048"/>
    <lineage>
        <taxon>Bacteria</taxon>
        <taxon>Pseudomonadati</taxon>
        <taxon>Pseudomonadota</taxon>
        <taxon>Gammaproteobacteria</taxon>
        <taxon>Pasteurellales</taxon>
        <taxon>Pasteurellaceae</taxon>
        <taxon>Actinobacillus</taxon>
    </lineage>
</organism>
<feature type="transmembrane region" description="Helical" evidence="9">
    <location>
        <begin position="56"/>
        <end position="74"/>
    </location>
</feature>
<evidence type="ECO:0000256" key="3">
    <source>
        <dbReference type="ARBA" id="ARBA00022448"/>
    </source>
</evidence>
<comment type="caution">
    <text evidence="11">The sequence shown here is derived from an EMBL/GenBank/DDBJ whole genome shotgun (WGS) entry which is preliminary data.</text>
</comment>
<keyword evidence="6 9" id="KW-1133">Transmembrane helix</keyword>
<feature type="transmembrane region" description="Helical" evidence="9">
    <location>
        <begin position="334"/>
        <end position="350"/>
    </location>
</feature>
<feature type="transmembrane region" description="Helical" evidence="9">
    <location>
        <begin position="182"/>
        <end position="201"/>
    </location>
</feature>
<feature type="transmembrane region" description="Helical" evidence="9">
    <location>
        <begin position="432"/>
        <end position="450"/>
    </location>
</feature>
<reference evidence="11 12" key="1">
    <citation type="submission" date="2019-05" db="EMBL/GenBank/DDBJ databases">
        <authorList>
            <consortium name="Pathogen Informatics"/>
        </authorList>
    </citation>
    <scope>NUCLEOTIDE SEQUENCE [LARGE SCALE GENOMIC DNA]</scope>
    <source>
        <strain evidence="11 12">NM319</strain>
    </source>
</reference>
<evidence type="ECO:0000256" key="8">
    <source>
        <dbReference type="RuleBase" id="RU003346"/>
    </source>
</evidence>
<dbReference type="InterPro" id="IPR020846">
    <property type="entry name" value="MFS_dom"/>
</dbReference>
<feature type="transmembrane region" description="Helical" evidence="9">
    <location>
        <begin position="260"/>
        <end position="285"/>
    </location>
</feature>
<dbReference type="Gene3D" id="1.20.1250.20">
    <property type="entry name" value="MFS general substrate transporter like domains"/>
    <property type="match status" value="2"/>
</dbReference>
<keyword evidence="7 9" id="KW-0472">Membrane</keyword>